<dbReference type="Pfam" id="PF11867">
    <property type="entry name" value="T1RH-like_C"/>
    <property type="match status" value="1"/>
</dbReference>
<accession>A0A1V5ZQP3</accession>
<feature type="domain" description="Type I restriction enzyme HindI endonuclease subunit-like C-terminal" evidence="1">
    <location>
        <begin position="2"/>
        <end position="65"/>
    </location>
</feature>
<sequence>MIDIFEAIGMEKPNVDLLSDDFLLEVKNMKHKNLALELLKRILNDEIFLRQRTNIAQAKKFSELIN</sequence>
<evidence type="ECO:0000313" key="2">
    <source>
        <dbReference type="EMBL" id="OQB42282.1"/>
    </source>
</evidence>
<organism evidence="2">
    <name type="scientific">candidate division CPR1 bacterium ADurb.Bin160</name>
    <dbReference type="NCBI Taxonomy" id="1852826"/>
    <lineage>
        <taxon>Bacteria</taxon>
        <taxon>candidate division CPR1</taxon>
    </lineage>
</organism>
<gene>
    <name evidence="2" type="ORF">BWY04_00347</name>
</gene>
<name>A0A1V5ZQP3_9BACT</name>
<evidence type="ECO:0000259" key="1">
    <source>
        <dbReference type="Pfam" id="PF11867"/>
    </source>
</evidence>
<reference evidence="2" key="1">
    <citation type="submission" date="2017-02" db="EMBL/GenBank/DDBJ databases">
        <title>Delving into the versatile metabolic prowess of the omnipresent phylum Bacteroidetes.</title>
        <authorList>
            <person name="Nobu M.K."/>
            <person name="Mei R."/>
            <person name="Narihiro T."/>
            <person name="Kuroda K."/>
            <person name="Liu W.-T."/>
        </authorList>
    </citation>
    <scope>NUCLEOTIDE SEQUENCE</scope>
    <source>
        <strain evidence="2">ADurb.Bin160</strain>
    </source>
</reference>
<comment type="caution">
    <text evidence="2">The sequence shown here is derived from an EMBL/GenBank/DDBJ whole genome shotgun (WGS) entry which is preliminary data.</text>
</comment>
<dbReference type="InterPro" id="IPR021810">
    <property type="entry name" value="T1RH-like_C"/>
</dbReference>
<dbReference type="AlphaFoldDB" id="A0A1V5ZQP3"/>
<proteinExistence type="predicted"/>
<protein>
    <recommendedName>
        <fullName evidence="1">Type I restriction enzyme HindI endonuclease subunit-like C-terminal domain-containing protein</fullName>
    </recommendedName>
</protein>
<dbReference type="EMBL" id="MWDB01000004">
    <property type="protein sequence ID" value="OQB42282.1"/>
    <property type="molecule type" value="Genomic_DNA"/>
</dbReference>
<dbReference type="Proteomes" id="UP000485621">
    <property type="component" value="Unassembled WGS sequence"/>
</dbReference>